<organism evidence="1 2">
    <name type="scientific">Dysgonomonas hofstadii</name>
    <dbReference type="NCBI Taxonomy" id="637886"/>
    <lineage>
        <taxon>Bacteria</taxon>
        <taxon>Pseudomonadati</taxon>
        <taxon>Bacteroidota</taxon>
        <taxon>Bacteroidia</taxon>
        <taxon>Bacteroidales</taxon>
        <taxon>Dysgonomonadaceae</taxon>
        <taxon>Dysgonomonas</taxon>
    </lineage>
</organism>
<keyword evidence="2" id="KW-1185">Reference proteome</keyword>
<sequence length="58" mass="6716">MESVLPTFCKAELAKCGYLFFRDEFLYLKKEFYQIDMENEPTTRALSSMSDNGKSYAG</sequence>
<evidence type="ECO:0000313" key="2">
    <source>
        <dbReference type="Proteomes" id="UP000555103"/>
    </source>
</evidence>
<protein>
    <submittedName>
        <fullName evidence="1">Uncharacterized protein</fullName>
    </submittedName>
</protein>
<gene>
    <name evidence="1" type="ORF">GGR21_004090</name>
</gene>
<dbReference type="AlphaFoldDB" id="A0A840CT23"/>
<comment type="caution">
    <text evidence="1">The sequence shown here is derived from an EMBL/GenBank/DDBJ whole genome shotgun (WGS) entry which is preliminary data.</text>
</comment>
<dbReference type="EMBL" id="JACIEP010000024">
    <property type="protein sequence ID" value="MBB4038161.1"/>
    <property type="molecule type" value="Genomic_DNA"/>
</dbReference>
<proteinExistence type="predicted"/>
<reference evidence="1 2" key="1">
    <citation type="submission" date="2020-08" db="EMBL/GenBank/DDBJ databases">
        <title>Genomic Encyclopedia of Type Strains, Phase IV (KMG-IV): sequencing the most valuable type-strain genomes for metagenomic binning, comparative biology and taxonomic classification.</title>
        <authorList>
            <person name="Goeker M."/>
        </authorList>
    </citation>
    <scope>NUCLEOTIDE SEQUENCE [LARGE SCALE GENOMIC DNA]</scope>
    <source>
        <strain evidence="1 2">DSM 104969</strain>
    </source>
</reference>
<dbReference type="Proteomes" id="UP000555103">
    <property type="component" value="Unassembled WGS sequence"/>
</dbReference>
<name>A0A840CT23_9BACT</name>
<accession>A0A840CT23</accession>
<evidence type="ECO:0000313" key="1">
    <source>
        <dbReference type="EMBL" id="MBB4038161.1"/>
    </source>
</evidence>